<keyword evidence="7 9" id="KW-0472">Membrane</keyword>
<dbReference type="CDD" id="cd00386">
    <property type="entry name" value="Heme_Cu_Oxidase_III_like"/>
    <property type="match status" value="1"/>
</dbReference>
<feature type="transmembrane region" description="Helical" evidence="9">
    <location>
        <begin position="88"/>
        <end position="108"/>
    </location>
</feature>
<dbReference type="CTD" id="4514"/>
<evidence type="ECO:0000256" key="8">
    <source>
        <dbReference type="RuleBase" id="RU003375"/>
    </source>
</evidence>
<dbReference type="InterPro" id="IPR024791">
    <property type="entry name" value="Cyt_c/ubiquinol_Oxase_su3"/>
</dbReference>
<geneLocation type="mitochondrion" evidence="11"/>
<evidence type="ECO:0000256" key="7">
    <source>
        <dbReference type="ARBA" id="ARBA00023136"/>
    </source>
</evidence>
<dbReference type="RefSeq" id="YP_009681601.1">
    <property type="nucleotide sequence ID" value="NC_044135.1"/>
</dbReference>
<evidence type="ECO:0000256" key="2">
    <source>
        <dbReference type="ARBA" id="ARBA00010581"/>
    </source>
</evidence>
<comment type="subcellular location">
    <subcellularLocation>
        <location evidence="1">Membrane</location>
        <topology evidence="1">Multi-pass membrane protein</topology>
    </subcellularLocation>
</comment>
<evidence type="ECO:0000256" key="9">
    <source>
        <dbReference type="SAM" id="Phobius"/>
    </source>
</evidence>
<dbReference type="Gene3D" id="1.20.120.80">
    <property type="entry name" value="Cytochrome c oxidase, subunit III, four-helix bundle"/>
    <property type="match status" value="1"/>
</dbReference>
<comment type="function">
    <text evidence="8">Component of the cytochrome c oxidase, the last enzyme in the mitochondrial electron transport chain which drives oxidative phosphorylation. The respiratory chain contains 3 multisubunit complexes succinate dehydrogenase (complex II, CII), ubiquinol-cytochrome c oxidoreductase (cytochrome b-c1 complex, complex III, CIII) and cytochrome c oxidase (complex IV, CIV), that cooperate to transfer electrons derived from NADH and succinate to molecular oxygen, creating an electrochemical gradient over the inner membrane that drives transmembrane transport and the ATP synthase. Cytochrome c oxidase is the component of the respiratory chain that catalyzes the reduction of oxygen to water. Electrons originating from reduced cytochrome c in the intermembrane space (IMS) are transferred via the dinuclear copper A center (CU(A)) of subunit 2 and heme A of subunit 1 to the active site in subunit 1, a binuclear center (BNC) formed by heme A3 and copper B (CU(B)). The BNC reduces molecular oxygen to 2 water molecules using 4 electrons from cytochrome c in the IMS and 4 protons from the mitochondrial matrix.</text>
</comment>
<dbReference type="GO" id="GO:0019646">
    <property type="term" value="P:aerobic electron transport chain"/>
    <property type="evidence" value="ECO:0007669"/>
    <property type="project" value="InterPro"/>
</dbReference>
<feature type="transmembrane region" description="Helical" evidence="9">
    <location>
        <begin position="120"/>
        <end position="138"/>
    </location>
</feature>
<dbReference type="GO" id="GO:0004129">
    <property type="term" value="F:cytochrome-c oxidase activity"/>
    <property type="evidence" value="ECO:0007669"/>
    <property type="project" value="InterPro"/>
</dbReference>
<evidence type="ECO:0000256" key="3">
    <source>
        <dbReference type="ARBA" id="ARBA00015944"/>
    </source>
</evidence>
<comment type="similarity">
    <text evidence="2 8">Belongs to the cytochrome c oxidase subunit 3 family.</text>
</comment>
<dbReference type="PANTHER" id="PTHR11403">
    <property type="entry name" value="CYTOCHROME C OXIDASE SUBUNIT III"/>
    <property type="match status" value="1"/>
</dbReference>
<feature type="transmembrane region" description="Helical" evidence="9">
    <location>
        <begin position="29"/>
        <end position="49"/>
    </location>
</feature>
<keyword evidence="8 11" id="KW-0496">Mitochondrion</keyword>
<evidence type="ECO:0000256" key="4">
    <source>
        <dbReference type="ARBA" id="ARBA00022692"/>
    </source>
</evidence>
<name>A0A516IAE2_9TREM</name>
<dbReference type="InterPro" id="IPR013833">
    <property type="entry name" value="Cyt_c_oxidase_su3_a-hlx"/>
</dbReference>
<dbReference type="EMBL" id="MK355447">
    <property type="protein sequence ID" value="QDP13008.1"/>
    <property type="molecule type" value="Genomic_DNA"/>
</dbReference>
<evidence type="ECO:0000313" key="11">
    <source>
        <dbReference type="EMBL" id="QDP13008.1"/>
    </source>
</evidence>
<gene>
    <name evidence="11" type="primary">COX3</name>
</gene>
<dbReference type="AlphaFoldDB" id="A0A516IAE2"/>
<protein>
    <recommendedName>
        <fullName evidence="3 8">Cytochrome c oxidase subunit 3</fullName>
    </recommendedName>
</protein>
<keyword evidence="5" id="KW-1278">Translocase</keyword>
<feature type="domain" description="Heme-copper oxidase subunit III family profile" evidence="10">
    <location>
        <begin position="1"/>
        <end position="214"/>
    </location>
</feature>
<dbReference type="GO" id="GO:0016020">
    <property type="term" value="C:membrane"/>
    <property type="evidence" value="ECO:0007669"/>
    <property type="project" value="UniProtKB-SubCell"/>
</dbReference>
<dbReference type="PANTHER" id="PTHR11403:SF7">
    <property type="entry name" value="CYTOCHROME C OXIDASE SUBUNIT 3"/>
    <property type="match status" value="1"/>
</dbReference>
<feature type="transmembrane region" description="Helical" evidence="9">
    <location>
        <begin position="194"/>
        <end position="213"/>
    </location>
</feature>
<proteinExistence type="inferred from homology"/>
<keyword evidence="6 9" id="KW-1133">Transmembrane helix</keyword>
<feature type="transmembrane region" description="Helical" evidence="9">
    <location>
        <begin position="55"/>
        <end position="76"/>
    </location>
</feature>
<dbReference type="SUPFAM" id="SSF81452">
    <property type="entry name" value="Cytochrome c oxidase subunit III-like"/>
    <property type="match status" value="1"/>
</dbReference>
<keyword evidence="4 8" id="KW-0812">Transmembrane</keyword>
<accession>A0A516IAE2</accession>
<sequence>MSWLPVYNAWGVMLFILSVFLWKLEGLLLFLFIAGFSILFLVKESIVIVKHFASGFWMFILSEVMAFGTLFFMCLCSEEGDVSSLSDFFELPFLGCFILIGSSITASAYHHYLGSWQSRVFLLLTIFLGCCFILLQVFEFYDCECDLTYCVYQACCLCTVGLHFSHVVGGVVALSWLYFLGEGAVSQSNINFVVWYWHFVDYIWLLVFLIIYVS</sequence>
<evidence type="ECO:0000256" key="1">
    <source>
        <dbReference type="ARBA" id="ARBA00004141"/>
    </source>
</evidence>
<feature type="transmembrane region" description="Helical" evidence="9">
    <location>
        <begin position="150"/>
        <end position="179"/>
    </location>
</feature>
<evidence type="ECO:0000256" key="5">
    <source>
        <dbReference type="ARBA" id="ARBA00022967"/>
    </source>
</evidence>
<dbReference type="InterPro" id="IPR035973">
    <property type="entry name" value="Cyt_c_oxidase_su3-like_sf"/>
</dbReference>
<reference evidence="11" key="1">
    <citation type="submission" date="2019-01" db="EMBL/GenBank/DDBJ databases">
        <title>The complete mitochondrial genome of Tracheophilus cymbius, the first representative of the family Cyclocoelidae.</title>
        <authorList>
            <person name="Li Y."/>
            <person name="Wang C.R."/>
            <person name="Chang Q.C."/>
        </authorList>
    </citation>
    <scope>NUCLEOTIDE SEQUENCE</scope>
</reference>
<evidence type="ECO:0000259" key="10">
    <source>
        <dbReference type="PROSITE" id="PS50253"/>
    </source>
</evidence>
<dbReference type="GeneID" id="41039543"/>
<organism evidence="11">
    <name type="scientific">Tracheophilus cymbius</name>
    <dbReference type="NCBI Taxonomy" id="2502951"/>
    <lineage>
        <taxon>Eukaryota</taxon>
        <taxon>Metazoa</taxon>
        <taxon>Spiralia</taxon>
        <taxon>Lophotrochozoa</taxon>
        <taxon>Platyhelminthes</taxon>
        <taxon>Trematoda</taxon>
        <taxon>Digenea</taxon>
        <taxon>Plagiorchiida</taxon>
        <taxon>Echinostomata</taxon>
        <taxon>Echinostomatoidea</taxon>
        <taxon>Cyclocoelidae</taxon>
        <taxon>Tracheophilus</taxon>
    </lineage>
</organism>
<dbReference type="InterPro" id="IPR000298">
    <property type="entry name" value="Cyt_c_oxidase-like_su3"/>
</dbReference>
<dbReference type="PROSITE" id="PS50253">
    <property type="entry name" value="COX3"/>
    <property type="match status" value="1"/>
</dbReference>
<evidence type="ECO:0000256" key="6">
    <source>
        <dbReference type="ARBA" id="ARBA00022989"/>
    </source>
</evidence>
<dbReference type="Pfam" id="PF00510">
    <property type="entry name" value="COX3"/>
    <property type="match status" value="1"/>
</dbReference>